<feature type="signal peptide" evidence="1">
    <location>
        <begin position="1"/>
        <end position="22"/>
    </location>
</feature>
<sequence>MRSYMGRCMGCMGACVCAHVLSFLYTALQPTFITASSWVDCLTQLGDSRALPASFCIGGIGELQFPMGSKYLLDVLMKHGIAEKQLLTYLRQEFVPPTAVTVVMVLLAS</sequence>
<organism evidence="2">
    <name type="scientific">Eutreptiella gymnastica</name>
    <dbReference type="NCBI Taxonomy" id="73025"/>
    <lineage>
        <taxon>Eukaryota</taxon>
        <taxon>Discoba</taxon>
        <taxon>Euglenozoa</taxon>
        <taxon>Euglenida</taxon>
        <taxon>Spirocuta</taxon>
        <taxon>Euglenophyceae</taxon>
        <taxon>Eutreptiales</taxon>
        <taxon>Eutreptiaceae</taxon>
        <taxon>Eutreptiella</taxon>
    </lineage>
</organism>
<proteinExistence type="predicted"/>
<name>A0A7S4C9K1_9EUGL</name>
<feature type="chain" id="PRO_5030504581" evidence="1">
    <location>
        <begin position="23"/>
        <end position="109"/>
    </location>
</feature>
<reference evidence="2" key="1">
    <citation type="submission" date="2021-01" db="EMBL/GenBank/DDBJ databases">
        <authorList>
            <person name="Corre E."/>
            <person name="Pelletier E."/>
            <person name="Niang G."/>
            <person name="Scheremetjew M."/>
            <person name="Finn R."/>
            <person name="Kale V."/>
            <person name="Holt S."/>
            <person name="Cochrane G."/>
            <person name="Meng A."/>
            <person name="Brown T."/>
            <person name="Cohen L."/>
        </authorList>
    </citation>
    <scope>NUCLEOTIDE SEQUENCE</scope>
    <source>
        <strain evidence="2">CCMP1594</strain>
    </source>
</reference>
<evidence type="ECO:0000313" key="2">
    <source>
        <dbReference type="EMBL" id="CAE0791006.1"/>
    </source>
</evidence>
<dbReference type="EMBL" id="HBJA01006683">
    <property type="protein sequence ID" value="CAE0791006.1"/>
    <property type="molecule type" value="Transcribed_RNA"/>
</dbReference>
<protein>
    <submittedName>
        <fullName evidence="2">Uncharacterized protein</fullName>
    </submittedName>
</protein>
<gene>
    <name evidence="2" type="ORF">EGYM00163_LOCUS2120</name>
</gene>
<evidence type="ECO:0000256" key="1">
    <source>
        <dbReference type="SAM" id="SignalP"/>
    </source>
</evidence>
<accession>A0A7S4C9K1</accession>
<keyword evidence="1" id="KW-0732">Signal</keyword>
<dbReference type="AlphaFoldDB" id="A0A7S4C9K1"/>